<gene>
    <name evidence="9" type="ORF">PEPS_42860</name>
</gene>
<evidence type="ECO:0000259" key="8">
    <source>
        <dbReference type="Pfam" id="PF14509"/>
    </source>
</evidence>
<dbReference type="Proteomes" id="UP001354989">
    <property type="component" value="Plasmid pPP5"/>
</dbReference>
<dbReference type="InterPro" id="IPR017853">
    <property type="entry name" value="GH"/>
</dbReference>
<evidence type="ECO:0000256" key="4">
    <source>
        <dbReference type="ARBA" id="ARBA00022837"/>
    </source>
</evidence>
<feature type="domain" description="Glycosyl-hydrolase 97 C-terminal oligomerisation" evidence="8">
    <location>
        <begin position="545"/>
        <end position="640"/>
    </location>
</feature>
<dbReference type="Pfam" id="PF14508">
    <property type="entry name" value="GH97_N"/>
    <property type="match status" value="1"/>
</dbReference>
<comment type="subunit">
    <text evidence="2">Monomer.</text>
</comment>
<dbReference type="Gene3D" id="2.70.98.10">
    <property type="match status" value="1"/>
</dbReference>
<protein>
    <submittedName>
        <fullName evidence="9">Alpha-glucosidase</fullName>
    </submittedName>
</protein>
<reference evidence="9 10" key="1">
    <citation type="submission" date="2021-12" db="EMBL/GenBank/DDBJ databases">
        <title>Genome sequencing of bacteria with rrn-lacking chromosome and rrn-plasmid.</title>
        <authorList>
            <person name="Anda M."/>
            <person name="Iwasaki W."/>
        </authorList>
    </citation>
    <scope>NUCLEOTIDE SEQUENCE [LARGE SCALE GENOMIC DNA]</scope>
    <source>
        <strain evidence="9 10">NBRC 101262</strain>
        <plasmid evidence="9 10">pPP5</plasmid>
    </source>
</reference>
<dbReference type="InterPro" id="IPR014718">
    <property type="entry name" value="GH-type_carb-bd"/>
</dbReference>
<evidence type="ECO:0000259" key="6">
    <source>
        <dbReference type="Pfam" id="PF10566"/>
    </source>
</evidence>
<name>A0ABM7VM67_9BACT</name>
<sequence length="652" mass="73699">MKSIFLSLITACAIGLSACGEQQYQVNSPDDQLSIGVIKQDDAIKYYVLAQKDTVVFPSALGLKTSNGQVVAGNIVDFQKHEINESYPLVVGKHQEALNHCVEGVLTVENEQNQQTEIYLRAYPEGVAFRLNAQFSQAVDLMEETTTIELPTEDLKLWAGSDRGVMEHPFTHSYEFKFQHKQLSDFTDSSFVHTPLAFETKNHVGIITEANVKSYPHWYLKPEANGFSSINTPLPNTGVLLKNTKQITTPWRVVMIADDFSGFINSDLITNLCEPSVIENTDWIQAGKGAWDWWNDYEVDVENPGKNQHTMKAYIDFAAKNKLEYMLIDSFWYGDEMDTTLSILQTTDSLNMPELVQYATDRGVGIHLWVNWKNMSKQYKEALPLYKKWGIKGIKMDFMKRDDAEMVDFYHEILQSAADNELMVNLHGCYKPTGIRRTYPNLVTREAVLGLEYYKWDEQAGPEHAVTAPYIRQIIGPMDYTPGGFRQVKEEDFEARFHAPLVLGTRAHQLAMFVVFESPFQTVADGPKAFENQKGLDFIAQVPATWDETKFLSGKIGESIVLARRSGKDWYIGGMVGNEAKEVELKLDFLTKGDDYKISLWEDASTSEDQPTDCQEIKLDKLPDLLKIKMVKGGGFVAVISPSTSNELIAEQ</sequence>
<dbReference type="PANTHER" id="PTHR35803">
    <property type="entry name" value="GLUCAN 1,4-ALPHA-GLUCOSIDASE SUSB-RELATED"/>
    <property type="match status" value="1"/>
</dbReference>
<dbReference type="InterPro" id="IPR013780">
    <property type="entry name" value="Glyco_hydro_b"/>
</dbReference>
<keyword evidence="10" id="KW-1185">Reference proteome</keyword>
<keyword evidence="9" id="KW-0614">Plasmid</keyword>
<feature type="domain" description="Glycosyl-hydrolase 97 N-terminal" evidence="7">
    <location>
        <begin position="26"/>
        <end position="275"/>
    </location>
</feature>
<keyword evidence="4" id="KW-0106">Calcium</keyword>
<dbReference type="Pfam" id="PF10566">
    <property type="entry name" value="Glyco_hydro_97"/>
    <property type="match status" value="1"/>
</dbReference>
<evidence type="ECO:0000313" key="9">
    <source>
        <dbReference type="EMBL" id="BDD02006.1"/>
    </source>
</evidence>
<evidence type="ECO:0000313" key="10">
    <source>
        <dbReference type="Proteomes" id="UP001354989"/>
    </source>
</evidence>
<accession>A0ABM7VM67</accession>
<evidence type="ECO:0000256" key="3">
    <source>
        <dbReference type="ARBA" id="ARBA00022801"/>
    </source>
</evidence>
<keyword evidence="5" id="KW-0326">Glycosidase</keyword>
<evidence type="ECO:0000256" key="2">
    <source>
        <dbReference type="ARBA" id="ARBA00011245"/>
    </source>
</evidence>
<geneLocation type="plasmid" evidence="9 10">
    <name>pPP5</name>
</geneLocation>
<dbReference type="Gene3D" id="2.60.40.1180">
    <property type="entry name" value="Golgi alpha-mannosidase II"/>
    <property type="match status" value="1"/>
</dbReference>
<dbReference type="InterPro" id="IPR013785">
    <property type="entry name" value="Aldolase_TIM"/>
</dbReference>
<dbReference type="InterPro" id="IPR052720">
    <property type="entry name" value="Glycosyl_hydrolase_97"/>
</dbReference>
<evidence type="ECO:0000256" key="5">
    <source>
        <dbReference type="ARBA" id="ARBA00023295"/>
    </source>
</evidence>
<proteinExistence type="predicted"/>
<evidence type="ECO:0000256" key="1">
    <source>
        <dbReference type="ARBA" id="ARBA00001913"/>
    </source>
</evidence>
<dbReference type="EMBL" id="AP025297">
    <property type="protein sequence ID" value="BDD02006.1"/>
    <property type="molecule type" value="Genomic_DNA"/>
</dbReference>
<comment type="cofactor">
    <cofactor evidence="1">
        <name>Ca(2+)</name>
        <dbReference type="ChEBI" id="CHEBI:29108"/>
    </cofactor>
</comment>
<dbReference type="PANTHER" id="PTHR35803:SF2">
    <property type="entry name" value="RETAINING ALPHA-GALACTOSIDASE"/>
    <property type="match status" value="1"/>
</dbReference>
<dbReference type="Pfam" id="PF14509">
    <property type="entry name" value="GH97_C"/>
    <property type="match status" value="1"/>
</dbReference>
<organism evidence="9 10">
    <name type="scientific">Persicobacter psychrovividus</name>
    <dbReference type="NCBI Taxonomy" id="387638"/>
    <lineage>
        <taxon>Bacteria</taxon>
        <taxon>Pseudomonadati</taxon>
        <taxon>Bacteroidota</taxon>
        <taxon>Cytophagia</taxon>
        <taxon>Cytophagales</taxon>
        <taxon>Persicobacteraceae</taxon>
        <taxon>Persicobacter</taxon>
    </lineage>
</organism>
<dbReference type="Gene3D" id="3.20.20.70">
    <property type="entry name" value="Aldolase class I"/>
    <property type="match status" value="1"/>
</dbReference>
<evidence type="ECO:0000259" key="7">
    <source>
        <dbReference type="Pfam" id="PF14508"/>
    </source>
</evidence>
<feature type="domain" description="Glycosyl-hydrolase 97 catalytic" evidence="6">
    <location>
        <begin position="293"/>
        <end position="448"/>
    </location>
</feature>
<dbReference type="PROSITE" id="PS51257">
    <property type="entry name" value="PROKAR_LIPOPROTEIN"/>
    <property type="match status" value="1"/>
</dbReference>
<keyword evidence="3" id="KW-0378">Hydrolase</keyword>
<dbReference type="InterPro" id="IPR019563">
    <property type="entry name" value="GH97_catalytic"/>
</dbReference>
<dbReference type="RefSeq" id="WP_338399190.1">
    <property type="nucleotide sequence ID" value="NZ_AP025297.1"/>
</dbReference>
<dbReference type="InterPro" id="IPR029483">
    <property type="entry name" value="GH97_C"/>
</dbReference>
<dbReference type="SUPFAM" id="SSF51445">
    <property type="entry name" value="(Trans)glycosidases"/>
    <property type="match status" value="1"/>
</dbReference>
<dbReference type="InterPro" id="IPR029486">
    <property type="entry name" value="GH97_N"/>
</dbReference>